<evidence type="ECO:0000256" key="3">
    <source>
        <dbReference type="ARBA" id="ARBA00023082"/>
    </source>
</evidence>
<sequence>MRDQLNAELLAMARAGDAGAWRRIVRGYERLVWGVARAHRLAPEDASDVCQATWLALAQHLFRIREPEKLSAWLVITARHESVRVLALRGRQEPVDLWGPPDPTPEDVALDNDRARALWAAYSSLTDRCRQVLRLVAHAPELSYAEVSSALGVPTGSLGPLRSRCLATLRRRLVPELVG</sequence>
<dbReference type="InterPro" id="IPR013324">
    <property type="entry name" value="RNA_pol_sigma_r3/r4-like"/>
</dbReference>
<dbReference type="AlphaFoldDB" id="A0A918AMH2"/>
<evidence type="ECO:0000313" key="7">
    <source>
        <dbReference type="EMBL" id="GGP56645.1"/>
    </source>
</evidence>
<gene>
    <name evidence="7" type="ORF">GCM10010185_31100</name>
</gene>
<dbReference type="Gene3D" id="1.10.10.10">
    <property type="entry name" value="Winged helix-like DNA-binding domain superfamily/Winged helix DNA-binding domain"/>
    <property type="match status" value="1"/>
</dbReference>
<evidence type="ECO:0000256" key="4">
    <source>
        <dbReference type="ARBA" id="ARBA00023125"/>
    </source>
</evidence>
<organism evidence="7 8">
    <name type="scientific">Saccharothrix coeruleofusca</name>
    <dbReference type="NCBI Taxonomy" id="33919"/>
    <lineage>
        <taxon>Bacteria</taxon>
        <taxon>Bacillati</taxon>
        <taxon>Actinomycetota</taxon>
        <taxon>Actinomycetes</taxon>
        <taxon>Pseudonocardiales</taxon>
        <taxon>Pseudonocardiaceae</taxon>
        <taxon>Saccharothrix</taxon>
    </lineage>
</organism>
<name>A0A918AMH2_9PSEU</name>
<keyword evidence="5" id="KW-0804">Transcription</keyword>
<comment type="caution">
    <text evidence="7">The sequence shown here is derived from an EMBL/GenBank/DDBJ whole genome shotgun (WGS) entry which is preliminary data.</text>
</comment>
<evidence type="ECO:0000259" key="6">
    <source>
        <dbReference type="Pfam" id="PF04542"/>
    </source>
</evidence>
<dbReference type="SUPFAM" id="SSF88659">
    <property type="entry name" value="Sigma3 and sigma4 domains of RNA polymerase sigma factors"/>
    <property type="match status" value="1"/>
</dbReference>
<dbReference type="InterPro" id="IPR013325">
    <property type="entry name" value="RNA_pol_sigma_r2"/>
</dbReference>
<evidence type="ECO:0000256" key="2">
    <source>
        <dbReference type="ARBA" id="ARBA00023015"/>
    </source>
</evidence>
<dbReference type="Pfam" id="PF04542">
    <property type="entry name" value="Sigma70_r2"/>
    <property type="match status" value="1"/>
</dbReference>
<dbReference type="GO" id="GO:0016987">
    <property type="term" value="F:sigma factor activity"/>
    <property type="evidence" value="ECO:0007669"/>
    <property type="project" value="UniProtKB-KW"/>
</dbReference>
<feature type="domain" description="RNA polymerase sigma-70 region 2" evidence="6">
    <location>
        <begin position="25"/>
        <end position="87"/>
    </location>
</feature>
<comment type="similarity">
    <text evidence="1">Belongs to the sigma-70 factor family. ECF subfamily.</text>
</comment>
<dbReference type="PANTHER" id="PTHR43133">
    <property type="entry name" value="RNA POLYMERASE ECF-TYPE SIGMA FACTO"/>
    <property type="match status" value="1"/>
</dbReference>
<dbReference type="InterPro" id="IPR007627">
    <property type="entry name" value="RNA_pol_sigma70_r2"/>
</dbReference>
<dbReference type="RefSeq" id="WP_189223975.1">
    <property type="nucleotide sequence ID" value="NZ_BMRG01000005.1"/>
</dbReference>
<keyword evidence="2" id="KW-0805">Transcription regulation</keyword>
<dbReference type="GO" id="GO:0003677">
    <property type="term" value="F:DNA binding"/>
    <property type="evidence" value="ECO:0007669"/>
    <property type="project" value="UniProtKB-KW"/>
</dbReference>
<dbReference type="NCBIfam" id="TIGR02937">
    <property type="entry name" value="sigma70-ECF"/>
    <property type="match status" value="1"/>
</dbReference>
<dbReference type="InterPro" id="IPR039425">
    <property type="entry name" value="RNA_pol_sigma-70-like"/>
</dbReference>
<evidence type="ECO:0000256" key="5">
    <source>
        <dbReference type="ARBA" id="ARBA00023163"/>
    </source>
</evidence>
<proteinExistence type="inferred from homology"/>
<dbReference type="GO" id="GO:0006352">
    <property type="term" value="P:DNA-templated transcription initiation"/>
    <property type="evidence" value="ECO:0007669"/>
    <property type="project" value="InterPro"/>
</dbReference>
<keyword evidence="8" id="KW-1185">Reference proteome</keyword>
<keyword evidence="4" id="KW-0238">DNA-binding</keyword>
<keyword evidence="3" id="KW-0731">Sigma factor</keyword>
<dbReference type="InterPro" id="IPR036388">
    <property type="entry name" value="WH-like_DNA-bd_sf"/>
</dbReference>
<dbReference type="Proteomes" id="UP000639606">
    <property type="component" value="Unassembled WGS sequence"/>
</dbReference>
<evidence type="ECO:0000256" key="1">
    <source>
        <dbReference type="ARBA" id="ARBA00010641"/>
    </source>
</evidence>
<dbReference type="SUPFAM" id="SSF88946">
    <property type="entry name" value="Sigma2 domain of RNA polymerase sigma factors"/>
    <property type="match status" value="1"/>
</dbReference>
<reference evidence="7" key="1">
    <citation type="journal article" date="2014" name="Int. J. Syst. Evol. Microbiol.">
        <title>Complete genome sequence of Corynebacterium casei LMG S-19264T (=DSM 44701T), isolated from a smear-ripened cheese.</title>
        <authorList>
            <consortium name="US DOE Joint Genome Institute (JGI-PGF)"/>
            <person name="Walter F."/>
            <person name="Albersmeier A."/>
            <person name="Kalinowski J."/>
            <person name="Ruckert C."/>
        </authorList>
    </citation>
    <scope>NUCLEOTIDE SEQUENCE</scope>
    <source>
        <strain evidence="7">JCM 3313</strain>
    </source>
</reference>
<dbReference type="InterPro" id="IPR014284">
    <property type="entry name" value="RNA_pol_sigma-70_dom"/>
</dbReference>
<accession>A0A918AMH2</accession>
<dbReference type="PANTHER" id="PTHR43133:SF8">
    <property type="entry name" value="RNA POLYMERASE SIGMA FACTOR HI_1459-RELATED"/>
    <property type="match status" value="1"/>
</dbReference>
<protein>
    <submittedName>
        <fullName evidence="7">RNA polymerase sigma factor</fullName>
    </submittedName>
</protein>
<reference evidence="7" key="2">
    <citation type="submission" date="2020-09" db="EMBL/GenBank/DDBJ databases">
        <authorList>
            <person name="Sun Q."/>
            <person name="Ohkuma M."/>
        </authorList>
    </citation>
    <scope>NUCLEOTIDE SEQUENCE</scope>
    <source>
        <strain evidence="7">JCM 3313</strain>
    </source>
</reference>
<dbReference type="EMBL" id="BMRG01000005">
    <property type="protein sequence ID" value="GGP56645.1"/>
    <property type="molecule type" value="Genomic_DNA"/>
</dbReference>
<evidence type="ECO:0000313" key="8">
    <source>
        <dbReference type="Proteomes" id="UP000639606"/>
    </source>
</evidence>
<dbReference type="Gene3D" id="1.10.1740.10">
    <property type="match status" value="1"/>
</dbReference>